<dbReference type="PANTHER" id="PTHR33362">
    <property type="entry name" value="SIALIC ACID TRAP TRANSPORTER PERMEASE PROTEIN SIAT-RELATED"/>
    <property type="match status" value="1"/>
</dbReference>
<dbReference type="InterPro" id="IPR010656">
    <property type="entry name" value="DctM"/>
</dbReference>
<dbReference type="RefSeq" id="WP_267610574.1">
    <property type="nucleotide sequence ID" value="NZ_JAOVZQ010000001.1"/>
</dbReference>
<feature type="domain" description="TRAP C4-dicarboxylate transport system permease DctM subunit" evidence="8">
    <location>
        <begin position="12"/>
        <end position="435"/>
    </location>
</feature>
<accession>A0ABT3Y9P7</accession>
<evidence type="ECO:0000256" key="3">
    <source>
        <dbReference type="ARBA" id="ARBA00022519"/>
    </source>
</evidence>
<organism evidence="9 10">
    <name type="scientific">Hoeflea ulvae</name>
    <dbReference type="NCBI Taxonomy" id="2983764"/>
    <lineage>
        <taxon>Bacteria</taxon>
        <taxon>Pseudomonadati</taxon>
        <taxon>Pseudomonadota</taxon>
        <taxon>Alphaproteobacteria</taxon>
        <taxon>Hyphomicrobiales</taxon>
        <taxon>Rhizobiaceae</taxon>
        <taxon>Hoeflea</taxon>
    </lineage>
</organism>
<keyword evidence="7" id="KW-0813">Transport</keyword>
<dbReference type="PIRSF" id="PIRSF006066">
    <property type="entry name" value="HI0050"/>
    <property type="match status" value="1"/>
</dbReference>
<comment type="function">
    <text evidence="7">Part of the tripartite ATP-independent periplasmic (TRAP) transport system.</text>
</comment>
<feature type="transmembrane region" description="Helical" evidence="7">
    <location>
        <begin position="295"/>
        <end position="317"/>
    </location>
</feature>
<sequence>MGSPEFALAIIAILIGLILCSVPVVIALGLCSFFGLAYLTGSLDIAGSLLANTTYEAIRDYVFAVIPLFVLMGEFIARSGTATDLYNLINRGLKRLPGRLALATVVGNAVFGAVTGVSIASAAAFSRIAYPQMVKHNYDKAAALGSIAGSASLGMLIPPSVLLIVWGVISEQSIGRLFVAGVIPGLVLTGMFFIFIIGFALLKPEAFGETGASGLPDELDTRDPAEARREKLGGLGVCGLIVIVLGGIWFGVFTPTEAAGVGVLLALAMAVLKGVNLRGLGEAVLETGRISAPLLFLLITAQMYSRLLALGGITNFIQDLFLNLGDSPFLILAIMVAVWFVLGMFIDSVSIILLTVPMFAPLASTLGYDPLAFAIMGIVAIEAGLLTPPLGLCVYTVKSCVSDPDATLALIFKGSIPYWIILILLVVLVANFPAMATFLPSLM</sequence>
<dbReference type="Proteomes" id="UP001081283">
    <property type="component" value="Unassembled WGS sequence"/>
</dbReference>
<keyword evidence="4 7" id="KW-0812">Transmembrane</keyword>
<proteinExistence type="inferred from homology"/>
<evidence type="ECO:0000256" key="7">
    <source>
        <dbReference type="RuleBase" id="RU369079"/>
    </source>
</evidence>
<feature type="transmembrane region" description="Helical" evidence="7">
    <location>
        <begin position="60"/>
        <end position="80"/>
    </location>
</feature>
<feature type="transmembrane region" description="Helical" evidence="7">
    <location>
        <begin position="417"/>
        <end position="439"/>
    </location>
</feature>
<dbReference type="InterPro" id="IPR004681">
    <property type="entry name" value="TRAP_DctM"/>
</dbReference>
<feature type="transmembrane region" description="Helical" evidence="7">
    <location>
        <begin position="371"/>
        <end position="397"/>
    </location>
</feature>
<comment type="subcellular location">
    <subcellularLocation>
        <location evidence="1 7">Cell inner membrane</location>
        <topology evidence="1 7">Multi-pass membrane protein</topology>
    </subcellularLocation>
</comment>
<reference evidence="9" key="1">
    <citation type="submission" date="2022-10" db="EMBL/GenBank/DDBJ databases">
        <title>Hoeflea sp. J2-29, isolated from marine algae.</title>
        <authorList>
            <person name="Kristyanto S."/>
            <person name="Kim J.M."/>
            <person name="Jeon C.O."/>
        </authorList>
    </citation>
    <scope>NUCLEOTIDE SEQUENCE</scope>
    <source>
        <strain evidence="9">J2-29</strain>
    </source>
</reference>
<gene>
    <name evidence="9" type="ORF">OEG82_00855</name>
</gene>
<keyword evidence="3 7" id="KW-0997">Cell inner membrane</keyword>
<keyword evidence="2" id="KW-1003">Cell membrane</keyword>
<feature type="transmembrane region" description="Helical" evidence="7">
    <location>
        <begin position="142"/>
        <end position="166"/>
    </location>
</feature>
<keyword evidence="5 7" id="KW-1133">Transmembrane helix</keyword>
<evidence type="ECO:0000256" key="1">
    <source>
        <dbReference type="ARBA" id="ARBA00004429"/>
    </source>
</evidence>
<dbReference type="NCBIfam" id="TIGR00786">
    <property type="entry name" value="dctM"/>
    <property type="match status" value="1"/>
</dbReference>
<evidence type="ECO:0000256" key="2">
    <source>
        <dbReference type="ARBA" id="ARBA00022475"/>
    </source>
</evidence>
<feature type="transmembrane region" description="Helical" evidence="7">
    <location>
        <begin position="258"/>
        <end position="275"/>
    </location>
</feature>
<dbReference type="PANTHER" id="PTHR33362:SF5">
    <property type="entry name" value="C4-DICARBOXYLATE TRAP TRANSPORTER LARGE PERMEASE PROTEIN DCTM"/>
    <property type="match status" value="1"/>
</dbReference>
<feature type="transmembrane region" description="Helical" evidence="7">
    <location>
        <begin position="178"/>
        <end position="202"/>
    </location>
</feature>
<evidence type="ECO:0000313" key="9">
    <source>
        <dbReference type="EMBL" id="MCY0092600.1"/>
    </source>
</evidence>
<evidence type="ECO:0000259" key="8">
    <source>
        <dbReference type="Pfam" id="PF06808"/>
    </source>
</evidence>
<evidence type="ECO:0000256" key="6">
    <source>
        <dbReference type="ARBA" id="ARBA00023136"/>
    </source>
</evidence>
<keyword evidence="6 7" id="KW-0472">Membrane</keyword>
<comment type="subunit">
    <text evidence="7">The complex comprises the extracytoplasmic solute receptor protein and the two transmembrane proteins.</text>
</comment>
<name>A0ABT3Y9P7_9HYPH</name>
<evidence type="ECO:0000256" key="4">
    <source>
        <dbReference type="ARBA" id="ARBA00022692"/>
    </source>
</evidence>
<comment type="caution">
    <text evidence="9">The sequence shown here is derived from an EMBL/GenBank/DDBJ whole genome shotgun (WGS) entry which is preliminary data.</text>
</comment>
<feature type="transmembrane region" description="Helical" evidence="7">
    <location>
        <begin position="6"/>
        <end position="39"/>
    </location>
</feature>
<evidence type="ECO:0000256" key="5">
    <source>
        <dbReference type="ARBA" id="ARBA00022989"/>
    </source>
</evidence>
<evidence type="ECO:0000313" key="10">
    <source>
        <dbReference type="Proteomes" id="UP001081283"/>
    </source>
</evidence>
<feature type="transmembrane region" description="Helical" evidence="7">
    <location>
        <begin position="329"/>
        <end position="359"/>
    </location>
</feature>
<comment type="similarity">
    <text evidence="7">Belongs to the TRAP transporter large permease family.</text>
</comment>
<protein>
    <recommendedName>
        <fullName evidence="7">TRAP transporter large permease protein</fullName>
    </recommendedName>
</protein>
<keyword evidence="10" id="KW-1185">Reference proteome</keyword>
<feature type="transmembrane region" description="Helical" evidence="7">
    <location>
        <begin position="232"/>
        <end position="252"/>
    </location>
</feature>
<dbReference type="Pfam" id="PF06808">
    <property type="entry name" value="DctM"/>
    <property type="match status" value="1"/>
</dbReference>
<feature type="transmembrane region" description="Helical" evidence="7">
    <location>
        <begin position="100"/>
        <end position="130"/>
    </location>
</feature>
<dbReference type="EMBL" id="JAOVZQ010000001">
    <property type="protein sequence ID" value="MCY0092600.1"/>
    <property type="molecule type" value="Genomic_DNA"/>
</dbReference>